<comment type="similarity">
    <text evidence="1">Belongs to the short-chain dehydrogenases/reductases (SDR) family.</text>
</comment>
<proteinExistence type="inferred from homology"/>
<dbReference type="SUPFAM" id="SSF51735">
    <property type="entry name" value="NAD(P)-binding Rossmann-fold domains"/>
    <property type="match status" value="1"/>
</dbReference>
<accession>A0AA38X1A9</accession>
<dbReference type="InterPro" id="IPR036291">
    <property type="entry name" value="NAD(P)-bd_dom_sf"/>
</dbReference>
<evidence type="ECO:0000313" key="4">
    <source>
        <dbReference type="Proteomes" id="UP001172673"/>
    </source>
</evidence>
<gene>
    <name evidence="3" type="ORF">H2200_010992</name>
</gene>
<dbReference type="PANTHER" id="PTHR43669">
    <property type="entry name" value="5-KETO-D-GLUCONATE 5-REDUCTASE"/>
    <property type="match status" value="1"/>
</dbReference>
<organism evidence="3 4">
    <name type="scientific">Cladophialophora chaetospira</name>
    <dbReference type="NCBI Taxonomy" id="386627"/>
    <lineage>
        <taxon>Eukaryota</taxon>
        <taxon>Fungi</taxon>
        <taxon>Dikarya</taxon>
        <taxon>Ascomycota</taxon>
        <taxon>Pezizomycotina</taxon>
        <taxon>Eurotiomycetes</taxon>
        <taxon>Chaetothyriomycetidae</taxon>
        <taxon>Chaetothyriales</taxon>
        <taxon>Herpotrichiellaceae</taxon>
        <taxon>Cladophialophora</taxon>
    </lineage>
</organism>
<keyword evidence="2" id="KW-0560">Oxidoreductase</keyword>
<dbReference type="GO" id="GO:0016491">
    <property type="term" value="F:oxidoreductase activity"/>
    <property type="evidence" value="ECO:0007669"/>
    <property type="project" value="UniProtKB-KW"/>
</dbReference>
<evidence type="ECO:0000256" key="1">
    <source>
        <dbReference type="ARBA" id="ARBA00006484"/>
    </source>
</evidence>
<dbReference type="AlphaFoldDB" id="A0AA38X1A9"/>
<name>A0AA38X1A9_9EURO</name>
<dbReference type="PANTHER" id="PTHR43669:SF3">
    <property type="entry name" value="ALCOHOL DEHYDROGENASE, PUTATIVE (AFU_ORTHOLOGUE AFUA_3G03445)-RELATED"/>
    <property type="match status" value="1"/>
</dbReference>
<protein>
    <submittedName>
        <fullName evidence="3">Uncharacterized protein</fullName>
    </submittedName>
</protein>
<sequence>MSNKKVAVILGSGPGIGVATGSLFASKGFDVALLSRNAERLDQDVARVKKANTNVKIQAYPVDLGDHNALALALGKVEADFGPPEVVYYNAARVAPSKIGQTGPDFVLEDFKSMTLGLWVAASWALPHLTAAAGKSDSHPSFLFTNSGLWDRPIADFASLSLQKAAQYNLMLSYKQQVEPKGVHVAGVNIGGLVNEEDPVINPKNIAQALFDLYRQDQPNWQWESKVGDWDEFLRKMAGGQ</sequence>
<evidence type="ECO:0000313" key="3">
    <source>
        <dbReference type="EMBL" id="KAJ9604877.1"/>
    </source>
</evidence>
<reference evidence="3" key="1">
    <citation type="submission" date="2022-10" db="EMBL/GenBank/DDBJ databases">
        <title>Culturing micro-colonial fungi from biological soil crusts in the Mojave desert and describing Neophaeococcomyces mojavensis, and introducing the new genera and species Taxawa tesnikishii.</title>
        <authorList>
            <person name="Kurbessoian T."/>
            <person name="Stajich J.E."/>
        </authorList>
    </citation>
    <scope>NUCLEOTIDE SEQUENCE</scope>
    <source>
        <strain evidence="3">TK_41</strain>
    </source>
</reference>
<evidence type="ECO:0000256" key="2">
    <source>
        <dbReference type="ARBA" id="ARBA00023002"/>
    </source>
</evidence>
<dbReference type="EMBL" id="JAPDRK010000018">
    <property type="protein sequence ID" value="KAJ9604877.1"/>
    <property type="molecule type" value="Genomic_DNA"/>
</dbReference>
<keyword evidence="4" id="KW-1185">Reference proteome</keyword>
<comment type="caution">
    <text evidence="3">The sequence shown here is derived from an EMBL/GenBank/DDBJ whole genome shotgun (WGS) entry which is preliminary data.</text>
</comment>
<dbReference type="Gene3D" id="3.40.50.720">
    <property type="entry name" value="NAD(P)-binding Rossmann-like Domain"/>
    <property type="match status" value="1"/>
</dbReference>
<dbReference type="Proteomes" id="UP001172673">
    <property type="component" value="Unassembled WGS sequence"/>
</dbReference>
<dbReference type="Pfam" id="PF00106">
    <property type="entry name" value="adh_short"/>
    <property type="match status" value="1"/>
</dbReference>
<dbReference type="InterPro" id="IPR002347">
    <property type="entry name" value="SDR_fam"/>
</dbReference>